<proteinExistence type="predicted"/>
<keyword evidence="6" id="KW-0539">Nucleus</keyword>
<evidence type="ECO:0000256" key="4">
    <source>
        <dbReference type="ARBA" id="ARBA00023125"/>
    </source>
</evidence>
<evidence type="ECO:0000256" key="1">
    <source>
        <dbReference type="ARBA" id="ARBA00022723"/>
    </source>
</evidence>
<evidence type="ECO:0008006" key="10">
    <source>
        <dbReference type="Google" id="ProtNLM"/>
    </source>
</evidence>
<evidence type="ECO:0000256" key="7">
    <source>
        <dbReference type="SAM" id="MobiDB-lite"/>
    </source>
</evidence>
<keyword evidence="5" id="KW-0804">Transcription</keyword>
<evidence type="ECO:0000256" key="2">
    <source>
        <dbReference type="ARBA" id="ARBA00022833"/>
    </source>
</evidence>
<dbReference type="Proteomes" id="UP000245956">
    <property type="component" value="Unassembled WGS sequence"/>
</dbReference>
<evidence type="ECO:0000256" key="3">
    <source>
        <dbReference type="ARBA" id="ARBA00023015"/>
    </source>
</evidence>
<evidence type="ECO:0000256" key="5">
    <source>
        <dbReference type="ARBA" id="ARBA00023163"/>
    </source>
</evidence>
<keyword evidence="2" id="KW-0862">Zinc</keyword>
<reference evidence="8 9" key="1">
    <citation type="journal article" date="2016" name="Front. Microbiol.">
        <title>Genome and transcriptome sequences reveal the specific parasitism of the nematophagous Purpureocillium lilacinum 36-1.</title>
        <authorList>
            <person name="Xie J."/>
            <person name="Li S."/>
            <person name="Mo C."/>
            <person name="Xiao X."/>
            <person name="Peng D."/>
            <person name="Wang G."/>
            <person name="Xiao Y."/>
        </authorList>
    </citation>
    <scope>NUCLEOTIDE SEQUENCE [LARGE SCALE GENOMIC DNA]</scope>
    <source>
        <strain evidence="8 9">36-1</strain>
    </source>
</reference>
<dbReference type="InterPro" id="IPR036864">
    <property type="entry name" value="Zn2-C6_fun-type_DNA-bd_sf"/>
</dbReference>
<evidence type="ECO:0000313" key="8">
    <source>
        <dbReference type="EMBL" id="PWI64081.1"/>
    </source>
</evidence>
<organism evidence="8 9">
    <name type="scientific">Purpureocillium lilacinum</name>
    <name type="common">Paecilomyces lilacinus</name>
    <dbReference type="NCBI Taxonomy" id="33203"/>
    <lineage>
        <taxon>Eukaryota</taxon>
        <taxon>Fungi</taxon>
        <taxon>Dikarya</taxon>
        <taxon>Ascomycota</taxon>
        <taxon>Pezizomycotina</taxon>
        <taxon>Sordariomycetes</taxon>
        <taxon>Hypocreomycetidae</taxon>
        <taxon>Hypocreales</taxon>
        <taxon>Ophiocordycipitaceae</taxon>
        <taxon>Purpureocillium</taxon>
    </lineage>
</organism>
<dbReference type="GO" id="GO:0000981">
    <property type="term" value="F:DNA-binding transcription factor activity, RNA polymerase II-specific"/>
    <property type="evidence" value="ECO:0007669"/>
    <property type="project" value="InterPro"/>
</dbReference>
<dbReference type="AlphaFoldDB" id="A0A2U3DP98"/>
<dbReference type="PANTHER" id="PTHR31313:SF4">
    <property type="entry name" value="CONIDIAL DEVELOPMENT PROTEIN FLUFFY"/>
    <property type="match status" value="1"/>
</dbReference>
<dbReference type="InterPro" id="IPR051615">
    <property type="entry name" value="Transcr_Regulatory_Elem"/>
</dbReference>
<dbReference type="EMBL" id="LCWV01000100">
    <property type="protein sequence ID" value="PWI64081.1"/>
    <property type="molecule type" value="Genomic_DNA"/>
</dbReference>
<protein>
    <recommendedName>
        <fullName evidence="10">Nitrate assimilation regulatory protein nirA</fullName>
    </recommendedName>
</protein>
<evidence type="ECO:0000256" key="6">
    <source>
        <dbReference type="ARBA" id="ARBA00023242"/>
    </source>
</evidence>
<comment type="caution">
    <text evidence="8">The sequence shown here is derived from an EMBL/GenBank/DDBJ whole genome shotgun (WGS) entry which is preliminary data.</text>
</comment>
<feature type="compositionally biased region" description="Polar residues" evidence="7">
    <location>
        <begin position="625"/>
        <end position="635"/>
    </location>
</feature>
<accession>A0A2U3DP98</accession>
<dbReference type="PANTHER" id="PTHR31313">
    <property type="entry name" value="TY1 ENHANCER ACTIVATOR"/>
    <property type="match status" value="1"/>
</dbReference>
<dbReference type="Gene3D" id="4.10.240.10">
    <property type="entry name" value="Zn(2)-C6 fungal-type DNA-binding domain"/>
    <property type="match status" value="1"/>
</dbReference>
<gene>
    <name evidence="8" type="ORF">PCL_00002</name>
</gene>
<dbReference type="CDD" id="cd12148">
    <property type="entry name" value="fungal_TF_MHR"/>
    <property type="match status" value="1"/>
</dbReference>
<dbReference type="GO" id="GO:0003677">
    <property type="term" value="F:DNA binding"/>
    <property type="evidence" value="ECO:0007669"/>
    <property type="project" value="UniProtKB-KW"/>
</dbReference>
<name>A0A2U3DP98_PURLI</name>
<keyword evidence="1" id="KW-0479">Metal-binding</keyword>
<dbReference type="GO" id="GO:0008270">
    <property type="term" value="F:zinc ion binding"/>
    <property type="evidence" value="ECO:0007669"/>
    <property type="project" value="InterPro"/>
</dbReference>
<sequence length="648" mass="70968">MSRRQQCTGKLPCERCELAGRDCTFDTTRRESKSDLRAEIDRLKRENEQNDALLVALSSAGDPDMYGLVSQGLRDGTKSRQAIYLELKGNIAGDSQRDTGGRRSLQQSSDSALGATSCICPRCHYRMPHTQSLDFSSSVMAISCHSVGGKSDDNLGVERTGSHTSTTRNYEGVQVWCQTSSVHALKAEDDPSQEPIDRWTRTGWTVTAVRQLLDFVATWDYFPFYLLCRDSFLKDFDHGLERYCSSALVNAFLALASRISNDKPSQLQRQHADKNGDIAGSSDTLGLFGSQNFSEEAEALINKIRLPLSLPDTQAIGILALHRLSCGLETEARELAEAFVNAAGELCLRDRLLREEDTQYARNHLLTMLVTRILKLMTAFSGNSLVDVIADDGIFLNQSPHISGRVGGPALEEIKPGLLSSNASQLDNLQRVQTKLFQLTEWVYKIVVSSQLHTSAAQTSRSQVVAAYIKCLDCMYYQYCLLCLFRIYTDVAFDDTDIQPREICFEAAQSIRGLSQFYNAALDWRRGSPFVPYFVLASGMSDDTGETASSRAAQAGPASIPISHVFSDGADTMIHNPADPATPSAAVSPTAVVKIEQDNDTDPAVDINGAWPLPLVSEAAVTGAVSESRQESMMSVASPATGIKEGEM</sequence>
<keyword evidence="3" id="KW-0805">Transcription regulation</keyword>
<evidence type="ECO:0000313" key="9">
    <source>
        <dbReference type="Proteomes" id="UP000245956"/>
    </source>
</evidence>
<keyword evidence="4" id="KW-0238">DNA-binding</keyword>
<feature type="region of interest" description="Disordered" evidence="7">
    <location>
        <begin position="625"/>
        <end position="648"/>
    </location>
</feature>